<organism evidence="1 2">
    <name type="scientific">Periconia digitata</name>
    <dbReference type="NCBI Taxonomy" id="1303443"/>
    <lineage>
        <taxon>Eukaryota</taxon>
        <taxon>Fungi</taxon>
        <taxon>Dikarya</taxon>
        <taxon>Ascomycota</taxon>
        <taxon>Pezizomycotina</taxon>
        <taxon>Dothideomycetes</taxon>
        <taxon>Pleosporomycetidae</taxon>
        <taxon>Pleosporales</taxon>
        <taxon>Massarineae</taxon>
        <taxon>Periconiaceae</taxon>
        <taxon>Periconia</taxon>
    </lineage>
</organism>
<accession>A0A9W4XXE9</accession>
<evidence type="ECO:0000313" key="1">
    <source>
        <dbReference type="EMBL" id="CAI6342531.1"/>
    </source>
</evidence>
<gene>
    <name evidence="1" type="ORF">PDIGIT_LOCUS15740</name>
</gene>
<name>A0A9W4XXE9_9PLEO</name>
<comment type="caution">
    <text evidence="1">The sequence shown here is derived from an EMBL/GenBank/DDBJ whole genome shotgun (WGS) entry which is preliminary data.</text>
</comment>
<sequence>MRPPSASFGYPSSAIVLCQRIPAARSPLNTRMDHGSPDGPCFHAAKCSGSIQASRSAFKGLYPVPQIIVCPHGGNDRTHLACIIYT</sequence>
<evidence type="ECO:0000313" key="2">
    <source>
        <dbReference type="Proteomes" id="UP001152607"/>
    </source>
</evidence>
<reference evidence="1" key="1">
    <citation type="submission" date="2023-01" db="EMBL/GenBank/DDBJ databases">
        <authorList>
            <person name="Van Ghelder C."/>
            <person name="Rancurel C."/>
        </authorList>
    </citation>
    <scope>NUCLEOTIDE SEQUENCE</scope>
    <source>
        <strain evidence="1">CNCM I-4278</strain>
    </source>
</reference>
<dbReference type="Proteomes" id="UP001152607">
    <property type="component" value="Unassembled WGS sequence"/>
</dbReference>
<keyword evidence="2" id="KW-1185">Reference proteome</keyword>
<proteinExistence type="predicted"/>
<dbReference type="AlphaFoldDB" id="A0A9W4XXE9"/>
<protein>
    <submittedName>
        <fullName evidence="1">Uncharacterized protein</fullName>
    </submittedName>
</protein>
<dbReference type="EMBL" id="CAOQHR010000013">
    <property type="protein sequence ID" value="CAI6342531.1"/>
    <property type="molecule type" value="Genomic_DNA"/>
</dbReference>